<name>A0A1F5E8C2_9BACT</name>
<evidence type="ECO:0000256" key="3">
    <source>
        <dbReference type="ARBA" id="ARBA00022692"/>
    </source>
</evidence>
<feature type="domain" description="EamA" evidence="7">
    <location>
        <begin position="15"/>
        <end position="150"/>
    </location>
</feature>
<comment type="subcellular location">
    <subcellularLocation>
        <location evidence="1">Cell membrane</location>
        <topology evidence="1">Multi-pass membrane protein</topology>
    </subcellularLocation>
</comment>
<dbReference type="PANTHER" id="PTHR32322:SF18">
    <property type="entry name" value="S-ADENOSYLMETHIONINE_S-ADENOSYLHOMOCYSTEINE TRANSPORTER"/>
    <property type="match status" value="1"/>
</dbReference>
<feature type="transmembrane region" description="Helical" evidence="6">
    <location>
        <begin position="136"/>
        <end position="157"/>
    </location>
</feature>
<feature type="transmembrane region" description="Helical" evidence="6">
    <location>
        <begin position="253"/>
        <end position="270"/>
    </location>
</feature>
<keyword evidence="2" id="KW-1003">Cell membrane</keyword>
<dbReference type="InterPro" id="IPR037185">
    <property type="entry name" value="EmrE-like"/>
</dbReference>
<protein>
    <recommendedName>
        <fullName evidence="7">EamA domain-containing protein</fullName>
    </recommendedName>
</protein>
<organism evidence="8 9">
    <name type="scientific">Candidatus Beckwithbacteria bacterium RBG_13_42_9</name>
    <dbReference type="NCBI Taxonomy" id="1797457"/>
    <lineage>
        <taxon>Bacteria</taxon>
        <taxon>Candidatus Beckwithiibacteriota</taxon>
    </lineage>
</organism>
<evidence type="ECO:0000256" key="1">
    <source>
        <dbReference type="ARBA" id="ARBA00004651"/>
    </source>
</evidence>
<keyword evidence="3 6" id="KW-0812">Transmembrane</keyword>
<feature type="transmembrane region" description="Helical" evidence="6">
    <location>
        <begin position="109"/>
        <end position="127"/>
    </location>
</feature>
<dbReference type="PANTHER" id="PTHR32322">
    <property type="entry name" value="INNER MEMBRANE TRANSPORTER"/>
    <property type="match status" value="1"/>
</dbReference>
<gene>
    <name evidence="8" type="ORF">A2160_02000</name>
</gene>
<feature type="transmembrane region" description="Helical" evidence="6">
    <location>
        <begin position="46"/>
        <end position="64"/>
    </location>
</feature>
<evidence type="ECO:0000256" key="2">
    <source>
        <dbReference type="ARBA" id="ARBA00022475"/>
    </source>
</evidence>
<dbReference type="GO" id="GO:0005886">
    <property type="term" value="C:plasma membrane"/>
    <property type="evidence" value="ECO:0007669"/>
    <property type="project" value="UniProtKB-SubCell"/>
</dbReference>
<evidence type="ECO:0000313" key="8">
    <source>
        <dbReference type="EMBL" id="OGD63615.1"/>
    </source>
</evidence>
<feature type="transmembrane region" description="Helical" evidence="6">
    <location>
        <begin position="194"/>
        <end position="215"/>
    </location>
</feature>
<sequence>MIRQYYNILMSKEKKSYFFGFLTVLIWGSFIAISKINLKELDSFQVLFYTSFIALVTTFIVASFQRKLSLVKKLSRADMIRLSLYSLPAFLYYLLYYLALRLIPTIEAAILNYLWPLAVVIFALILFKEKITKSKILAIIVGLIGSFVVVTKGNIFQFGFTNYLGDLLAVVAAFSWGLFSNLGKRNALDQTISYLIYFLTIFLLSIPSLLIFSKFTLPSFANIWGLLWIGTLNLALAYQLWFKALKLGDIAKVSNFMYLTPFVALVWIALLLGENITFVQLLGLSLIMIGPFIQNVKLKTSGSCWL</sequence>
<evidence type="ECO:0000313" key="9">
    <source>
        <dbReference type="Proteomes" id="UP000177006"/>
    </source>
</evidence>
<dbReference type="InterPro" id="IPR050638">
    <property type="entry name" value="AA-Vitamin_Transporters"/>
</dbReference>
<feature type="transmembrane region" description="Helical" evidence="6">
    <location>
        <begin position="84"/>
        <end position="103"/>
    </location>
</feature>
<evidence type="ECO:0000256" key="5">
    <source>
        <dbReference type="ARBA" id="ARBA00023136"/>
    </source>
</evidence>
<accession>A0A1F5E8C2</accession>
<evidence type="ECO:0000256" key="6">
    <source>
        <dbReference type="SAM" id="Phobius"/>
    </source>
</evidence>
<feature type="domain" description="EamA" evidence="7">
    <location>
        <begin position="164"/>
        <end position="292"/>
    </location>
</feature>
<comment type="caution">
    <text evidence="8">The sequence shown here is derived from an EMBL/GenBank/DDBJ whole genome shotgun (WGS) entry which is preliminary data.</text>
</comment>
<keyword evidence="5 6" id="KW-0472">Membrane</keyword>
<evidence type="ECO:0000259" key="7">
    <source>
        <dbReference type="Pfam" id="PF00892"/>
    </source>
</evidence>
<feature type="transmembrane region" description="Helical" evidence="6">
    <location>
        <begin position="16"/>
        <end position="34"/>
    </location>
</feature>
<feature type="transmembrane region" description="Helical" evidence="6">
    <location>
        <begin position="221"/>
        <end position="241"/>
    </location>
</feature>
<dbReference type="InterPro" id="IPR000620">
    <property type="entry name" value="EamA_dom"/>
</dbReference>
<dbReference type="SUPFAM" id="SSF103481">
    <property type="entry name" value="Multidrug resistance efflux transporter EmrE"/>
    <property type="match status" value="2"/>
</dbReference>
<dbReference type="Proteomes" id="UP000177006">
    <property type="component" value="Unassembled WGS sequence"/>
</dbReference>
<dbReference type="Pfam" id="PF00892">
    <property type="entry name" value="EamA"/>
    <property type="match status" value="2"/>
</dbReference>
<evidence type="ECO:0000256" key="4">
    <source>
        <dbReference type="ARBA" id="ARBA00022989"/>
    </source>
</evidence>
<dbReference type="EMBL" id="MEZK01000007">
    <property type="protein sequence ID" value="OGD63615.1"/>
    <property type="molecule type" value="Genomic_DNA"/>
</dbReference>
<keyword evidence="4 6" id="KW-1133">Transmembrane helix</keyword>
<reference evidence="8 9" key="1">
    <citation type="journal article" date="2016" name="Nat. Commun.">
        <title>Thousands of microbial genomes shed light on interconnected biogeochemical processes in an aquifer system.</title>
        <authorList>
            <person name="Anantharaman K."/>
            <person name="Brown C.T."/>
            <person name="Hug L.A."/>
            <person name="Sharon I."/>
            <person name="Castelle C.J."/>
            <person name="Probst A.J."/>
            <person name="Thomas B.C."/>
            <person name="Singh A."/>
            <person name="Wilkins M.J."/>
            <person name="Karaoz U."/>
            <person name="Brodie E.L."/>
            <person name="Williams K.H."/>
            <person name="Hubbard S.S."/>
            <person name="Banfield J.F."/>
        </authorList>
    </citation>
    <scope>NUCLEOTIDE SEQUENCE [LARGE SCALE GENOMIC DNA]</scope>
</reference>
<proteinExistence type="predicted"/>
<dbReference type="STRING" id="1797457.A2160_02000"/>
<dbReference type="AlphaFoldDB" id="A0A1F5E8C2"/>